<organism evidence="2 3">
    <name type="scientific">Butyrivibrio hungatei</name>
    <dbReference type="NCBI Taxonomy" id="185008"/>
    <lineage>
        <taxon>Bacteria</taxon>
        <taxon>Bacillati</taxon>
        <taxon>Bacillota</taxon>
        <taxon>Clostridia</taxon>
        <taxon>Lachnospirales</taxon>
        <taxon>Lachnospiraceae</taxon>
        <taxon>Butyrivibrio</taxon>
    </lineage>
</organism>
<keyword evidence="2" id="KW-0808">Transferase</keyword>
<dbReference type="InterPro" id="IPR016181">
    <property type="entry name" value="Acyl_CoA_acyltransferase"/>
</dbReference>
<proteinExistence type="predicted"/>
<name>A0A1G5CCL5_9FIRM</name>
<dbReference type="Proteomes" id="UP000183047">
    <property type="component" value="Unassembled WGS sequence"/>
</dbReference>
<dbReference type="PROSITE" id="PS51186">
    <property type="entry name" value="GNAT"/>
    <property type="match status" value="1"/>
</dbReference>
<keyword evidence="3" id="KW-1185">Reference proteome</keyword>
<feature type="domain" description="N-acetyltransferase" evidence="1">
    <location>
        <begin position="15"/>
        <end position="178"/>
    </location>
</feature>
<dbReference type="PANTHER" id="PTHR43415">
    <property type="entry name" value="SPERMIDINE N(1)-ACETYLTRANSFERASE"/>
    <property type="match status" value="1"/>
</dbReference>
<evidence type="ECO:0000313" key="2">
    <source>
        <dbReference type="EMBL" id="SCY00058.1"/>
    </source>
</evidence>
<dbReference type="Pfam" id="PF13302">
    <property type="entry name" value="Acetyltransf_3"/>
    <property type="match status" value="1"/>
</dbReference>
<gene>
    <name evidence="2" type="ORF">SAMN02910451_01047</name>
</gene>
<dbReference type="PANTHER" id="PTHR43415:SF3">
    <property type="entry name" value="GNAT-FAMILY ACETYLTRANSFERASE"/>
    <property type="match status" value="1"/>
</dbReference>
<dbReference type="RefSeq" id="WP_074461754.1">
    <property type="nucleotide sequence ID" value="NZ_FMUR01000006.1"/>
</dbReference>
<dbReference type="AlphaFoldDB" id="A0A1G5CCL5"/>
<protein>
    <submittedName>
        <fullName evidence="2">Protein N-acetyltransferase, RimJ/RimL family</fullName>
    </submittedName>
</protein>
<dbReference type="OrthoDB" id="9795206at2"/>
<dbReference type="GO" id="GO:0016747">
    <property type="term" value="F:acyltransferase activity, transferring groups other than amino-acyl groups"/>
    <property type="evidence" value="ECO:0007669"/>
    <property type="project" value="InterPro"/>
</dbReference>
<evidence type="ECO:0000313" key="3">
    <source>
        <dbReference type="Proteomes" id="UP000183047"/>
    </source>
</evidence>
<evidence type="ECO:0000259" key="1">
    <source>
        <dbReference type="PROSITE" id="PS51186"/>
    </source>
</evidence>
<accession>A0A1G5CCL5</accession>
<dbReference type="SUPFAM" id="SSF55729">
    <property type="entry name" value="Acyl-CoA N-acyltransferases (Nat)"/>
    <property type="match status" value="1"/>
</dbReference>
<dbReference type="Gene3D" id="3.40.630.30">
    <property type="match status" value="1"/>
</dbReference>
<dbReference type="InterPro" id="IPR000182">
    <property type="entry name" value="GNAT_dom"/>
</dbReference>
<sequence>MGKEIHDYVICGEKVSLRKITPEDTELIVKWRNNKRVRENFVFKEPFTKELHENWYKTRIIPGFVEQFIICENGNEHRPVGSVYFRDIDKEKKFAEYGIFIGEDDAISKGYGNETAILALTYAKVNIGLKKVFLKAFAHNEVAIKSYSNAGFVKTKDLAQVECSDGQKSDMILMEKML</sequence>
<reference evidence="3" key="1">
    <citation type="submission" date="2016-10" db="EMBL/GenBank/DDBJ databases">
        <authorList>
            <person name="Varghese N."/>
            <person name="Submissions S."/>
        </authorList>
    </citation>
    <scope>NUCLEOTIDE SEQUENCE [LARGE SCALE GENOMIC DNA]</scope>
    <source>
        <strain evidence="3">XBD2006</strain>
    </source>
</reference>
<dbReference type="EMBL" id="FMUR01000006">
    <property type="protein sequence ID" value="SCY00058.1"/>
    <property type="molecule type" value="Genomic_DNA"/>
</dbReference>